<accession>A0A1L9T1T3</accession>
<name>A0A1L9T1T3_9EURO</name>
<dbReference type="GO" id="GO:0005737">
    <property type="term" value="C:cytoplasm"/>
    <property type="evidence" value="ECO:0007669"/>
    <property type="project" value="TreeGrafter"/>
</dbReference>
<dbReference type="Gene3D" id="3.40.50.720">
    <property type="entry name" value="NAD(P)-binding Rossmann-like Domain"/>
    <property type="match status" value="2"/>
</dbReference>
<evidence type="ECO:0000313" key="2">
    <source>
        <dbReference type="EMBL" id="OJJ53396.1"/>
    </source>
</evidence>
<keyword evidence="3" id="KW-1185">Reference proteome</keyword>
<dbReference type="OrthoDB" id="2130169at2759"/>
<dbReference type="InterPro" id="IPR036291">
    <property type="entry name" value="NAD(P)-bd_dom_sf"/>
</dbReference>
<dbReference type="Pfam" id="PF05368">
    <property type="entry name" value="NmrA"/>
    <property type="match status" value="1"/>
</dbReference>
<feature type="domain" description="NmrA-like" evidence="1">
    <location>
        <begin position="5"/>
        <end position="95"/>
    </location>
</feature>
<dbReference type="EMBL" id="KV878597">
    <property type="protein sequence ID" value="OJJ53396.1"/>
    <property type="molecule type" value="Genomic_DNA"/>
</dbReference>
<dbReference type="AlphaFoldDB" id="A0A1L9T1T3"/>
<dbReference type="InterPro" id="IPR008030">
    <property type="entry name" value="NmrA-like"/>
</dbReference>
<dbReference type="PANTHER" id="PTHR48079:SF7">
    <property type="entry name" value="NAD(P)-BINDING DOMAIN-CONTAINING PROTEIN-RELATED"/>
    <property type="match status" value="1"/>
</dbReference>
<dbReference type="SUPFAM" id="SSF51735">
    <property type="entry name" value="NAD(P)-binding Rossmann-fold domains"/>
    <property type="match status" value="1"/>
</dbReference>
<evidence type="ECO:0000259" key="1">
    <source>
        <dbReference type="Pfam" id="PF05368"/>
    </source>
</evidence>
<dbReference type="InterPro" id="IPR051783">
    <property type="entry name" value="NAD(P)-dependent_oxidoreduct"/>
</dbReference>
<reference evidence="3" key="1">
    <citation type="journal article" date="2017" name="Genome Biol.">
        <title>Comparative genomics reveals high biological diversity and specific adaptations in the industrially and medically important fungal genus Aspergillus.</title>
        <authorList>
            <person name="de Vries R.P."/>
            <person name="Riley R."/>
            <person name="Wiebenga A."/>
            <person name="Aguilar-Osorio G."/>
            <person name="Amillis S."/>
            <person name="Uchima C.A."/>
            <person name="Anderluh G."/>
            <person name="Asadollahi M."/>
            <person name="Askin M."/>
            <person name="Barry K."/>
            <person name="Battaglia E."/>
            <person name="Bayram O."/>
            <person name="Benocci T."/>
            <person name="Braus-Stromeyer S.A."/>
            <person name="Caldana C."/>
            <person name="Canovas D."/>
            <person name="Cerqueira G.C."/>
            <person name="Chen F."/>
            <person name="Chen W."/>
            <person name="Choi C."/>
            <person name="Clum A."/>
            <person name="Dos Santos R.A."/>
            <person name="Damasio A.R."/>
            <person name="Diallinas G."/>
            <person name="Emri T."/>
            <person name="Fekete E."/>
            <person name="Flipphi M."/>
            <person name="Freyberg S."/>
            <person name="Gallo A."/>
            <person name="Gournas C."/>
            <person name="Habgood R."/>
            <person name="Hainaut M."/>
            <person name="Harispe M.L."/>
            <person name="Henrissat B."/>
            <person name="Hilden K.S."/>
            <person name="Hope R."/>
            <person name="Hossain A."/>
            <person name="Karabika E."/>
            <person name="Karaffa L."/>
            <person name="Karanyi Z."/>
            <person name="Krasevec N."/>
            <person name="Kuo A."/>
            <person name="Kusch H."/>
            <person name="LaButti K."/>
            <person name="Lagendijk E.L."/>
            <person name="Lapidus A."/>
            <person name="Levasseur A."/>
            <person name="Lindquist E."/>
            <person name="Lipzen A."/>
            <person name="Logrieco A.F."/>
            <person name="MacCabe A."/>
            <person name="Maekelae M.R."/>
            <person name="Malavazi I."/>
            <person name="Melin P."/>
            <person name="Meyer V."/>
            <person name="Mielnichuk N."/>
            <person name="Miskei M."/>
            <person name="Molnar A.P."/>
            <person name="Mule G."/>
            <person name="Ngan C.Y."/>
            <person name="Orejas M."/>
            <person name="Orosz E."/>
            <person name="Ouedraogo J.P."/>
            <person name="Overkamp K.M."/>
            <person name="Park H.-S."/>
            <person name="Perrone G."/>
            <person name="Piumi F."/>
            <person name="Punt P.J."/>
            <person name="Ram A.F."/>
            <person name="Ramon A."/>
            <person name="Rauscher S."/>
            <person name="Record E."/>
            <person name="Riano-Pachon D.M."/>
            <person name="Robert V."/>
            <person name="Roehrig J."/>
            <person name="Ruller R."/>
            <person name="Salamov A."/>
            <person name="Salih N.S."/>
            <person name="Samson R.A."/>
            <person name="Sandor E."/>
            <person name="Sanguinetti M."/>
            <person name="Schuetze T."/>
            <person name="Sepcic K."/>
            <person name="Shelest E."/>
            <person name="Sherlock G."/>
            <person name="Sophianopoulou V."/>
            <person name="Squina F.M."/>
            <person name="Sun H."/>
            <person name="Susca A."/>
            <person name="Todd R.B."/>
            <person name="Tsang A."/>
            <person name="Unkles S.E."/>
            <person name="van de Wiele N."/>
            <person name="van Rossen-Uffink D."/>
            <person name="Oliveira J.V."/>
            <person name="Vesth T.C."/>
            <person name="Visser J."/>
            <person name="Yu J.-H."/>
            <person name="Zhou M."/>
            <person name="Andersen M.R."/>
            <person name="Archer D.B."/>
            <person name="Baker S.E."/>
            <person name="Benoit I."/>
            <person name="Brakhage A.A."/>
            <person name="Braus G.H."/>
            <person name="Fischer R."/>
            <person name="Frisvad J.C."/>
            <person name="Goldman G.H."/>
            <person name="Houbraken J."/>
            <person name="Oakley B."/>
            <person name="Pocsi I."/>
            <person name="Scazzocchio C."/>
            <person name="Seiboth B."/>
            <person name="vanKuyk P.A."/>
            <person name="Wortman J."/>
            <person name="Dyer P.S."/>
            <person name="Grigoriev I.V."/>
        </authorList>
    </citation>
    <scope>NUCLEOTIDE SEQUENCE [LARGE SCALE GENOMIC DNA]</scope>
    <source>
        <strain evidence="3">CBS 593.65</strain>
    </source>
</reference>
<dbReference type="GO" id="GO:0004029">
    <property type="term" value="F:aldehyde dehydrogenase (NAD+) activity"/>
    <property type="evidence" value="ECO:0007669"/>
    <property type="project" value="TreeGrafter"/>
</dbReference>
<dbReference type="RefSeq" id="XP_040697202.1">
    <property type="nucleotide sequence ID" value="XM_040848176.1"/>
</dbReference>
<dbReference type="Proteomes" id="UP000184356">
    <property type="component" value="Unassembled WGS sequence"/>
</dbReference>
<organism evidence="2 3">
    <name type="scientific">Aspergillus sydowii CBS 593.65</name>
    <dbReference type="NCBI Taxonomy" id="1036612"/>
    <lineage>
        <taxon>Eukaryota</taxon>
        <taxon>Fungi</taxon>
        <taxon>Dikarya</taxon>
        <taxon>Ascomycota</taxon>
        <taxon>Pezizomycotina</taxon>
        <taxon>Eurotiomycetes</taxon>
        <taxon>Eurotiomycetidae</taxon>
        <taxon>Eurotiales</taxon>
        <taxon>Aspergillaceae</taxon>
        <taxon>Aspergillus</taxon>
        <taxon>Aspergillus subgen. Nidulantes</taxon>
    </lineage>
</organism>
<evidence type="ECO:0000313" key="3">
    <source>
        <dbReference type="Proteomes" id="UP000184356"/>
    </source>
</evidence>
<proteinExistence type="predicted"/>
<dbReference type="VEuPathDB" id="FungiDB:ASPSYDRAFT_50909"/>
<dbReference type="GeneID" id="63764249"/>
<gene>
    <name evidence="2" type="ORF">ASPSYDRAFT_50909</name>
</gene>
<dbReference type="PANTHER" id="PTHR48079">
    <property type="entry name" value="PROTEIN YEEZ"/>
    <property type="match status" value="1"/>
</dbReference>
<sequence length="347" mass="37995">MPSPKVFITGATGYIGGDFLYIVANAHPDWQLSALIRNKDKEVQVTSQYPRVRVVQGDLDSTDVIENEVKDADIVLHFANCDHVASATAIAKGAQQHTSERPVWIIHTSGTSILSIEDQRACSYGIERTKEYNDWEGVSELVNLPADAVHRNVDEIILGASKCNPTAVKTAIVCPPTIYGPGRGPGNQKSIQAYLLAAAVLKRKRGFLVGAGENVWHQVHIQDLSKIYMILAESAAAGGGKATWNEEGYYLAENGPFLWGDIQRAVAQAAFDMRLIPSPEVEELNDAARIAEIFPAAIYAWGSNSRGHAIRARKLFDWDPKLPKLIELVQRIVEIEATDSGLLPMSL</sequence>
<dbReference type="STRING" id="1036612.A0A1L9T1T3"/>
<protein>
    <recommendedName>
        <fullName evidence="1">NmrA-like domain-containing protein</fullName>
    </recommendedName>
</protein>